<sequence length="58" mass="6781">MDQADQADQVDQADRIKDSIDSFILKQKQEYAIFVIKTLKNSLNINCENFIFKNDLKD</sequence>
<name>A0A6C0J1W4_9ZZZZ</name>
<evidence type="ECO:0000313" key="1">
    <source>
        <dbReference type="EMBL" id="QHT99664.1"/>
    </source>
</evidence>
<proteinExistence type="predicted"/>
<protein>
    <submittedName>
        <fullName evidence="1">Uncharacterized protein</fullName>
    </submittedName>
</protein>
<organism evidence="1">
    <name type="scientific">viral metagenome</name>
    <dbReference type="NCBI Taxonomy" id="1070528"/>
    <lineage>
        <taxon>unclassified sequences</taxon>
        <taxon>metagenomes</taxon>
        <taxon>organismal metagenomes</taxon>
    </lineage>
</organism>
<dbReference type="EMBL" id="MN740312">
    <property type="protein sequence ID" value="QHT99664.1"/>
    <property type="molecule type" value="Genomic_DNA"/>
</dbReference>
<reference evidence="1" key="1">
    <citation type="journal article" date="2020" name="Nature">
        <title>Giant virus diversity and host interactions through global metagenomics.</title>
        <authorList>
            <person name="Schulz F."/>
            <person name="Roux S."/>
            <person name="Paez-Espino D."/>
            <person name="Jungbluth S."/>
            <person name="Walsh D.A."/>
            <person name="Denef V.J."/>
            <person name="McMahon K.D."/>
            <person name="Konstantinidis K.T."/>
            <person name="Eloe-Fadrosh E.A."/>
            <person name="Kyrpides N.C."/>
            <person name="Woyke T."/>
        </authorList>
    </citation>
    <scope>NUCLEOTIDE SEQUENCE</scope>
    <source>
        <strain evidence="1">GVMAG-M-3300025727-45</strain>
    </source>
</reference>
<dbReference type="AlphaFoldDB" id="A0A6C0J1W4"/>
<accession>A0A6C0J1W4</accession>